<dbReference type="Pfam" id="PF13545">
    <property type="entry name" value="HTH_Crp_2"/>
    <property type="match status" value="1"/>
</dbReference>
<dbReference type="CDD" id="cd00038">
    <property type="entry name" value="CAP_ED"/>
    <property type="match status" value="1"/>
</dbReference>
<dbReference type="GO" id="GO:0003677">
    <property type="term" value="F:DNA binding"/>
    <property type="evidence" value="ECO:0007669"/>
    <property type="project" value="UniProtKB-KW"/>
</dbReference>
<proteinExistence type="predicted"/>
<dbReference type="InterPro" id="IPR014710">
    <property type="entry name" value="RmlC-like_jellyroll"/>
</dbReference>
<keyword evidence="1" id="KW-0805">Transcription regulation</keyword>
<accession>A0A069RI78</accession>
<dbReference type="Gene3D" id="1.10.10.10">
    <property type="entry name" value="Winged helix-like DNA-binding domain superfamily/Winged helix DNA-binding domain"/>
    <property type="match status" value="1"/>
</dbReference>
<dbReference type="InterPro" id="IPR036390">
    <property type="entry name" value="WH_DNA-bd_sf"/>
</dbReference>
<evidence type="ECO:0000256" key="1">
    <source>
        <dbReference type="ARBA" id="ARBA00023015"/>
    </source>
</evidence>
<feature type="domain" description="HTH crp-type" evidence="4">
    <location>
        <begin position="146"/>
        <end position="217"/>
    </location>
</feature>
<dbReference type="Gene3D" id="2.60.120.10">
    <property type="entry name" value="Jelly Rolls"/>
    <property type="match status" value="1"/>
</dbReference>
<organism evidence="5 6">
    <name type="scientific">Peptoclostridium litorale DSM 5388</name>
    <dbReference type="NCBI Taxonomy" id="1121324"/>
    <lineage>
        <taxon>Bacteria</taxon>
        <taxon>Bacillati</taxon>
        <taxon>Bacillota</taxon>
        <taxon>Clostridia</taxon>
        <taxon>Peptostreptococcales</taxon>
        <taxon>Peptoclostridiaceae</taxon>
        <taxon>Peptoclostridium</taxon>
    </lineage>
</organism>
<keyword evidence="2" id="KW-0238">DNA-binding</keyword>
<dbReference type="GO" id="GO:0006355">
    <property type="term" value="P:regulation of DNA-templated transcription"/>
    <property type="evidence" value="ECO:0007669"/>
    <property type="project" value="InterPro"/>
</dbReference>
<comment type="caution">
    <text evidence="5">The sequence shown here is derived from an EMBL/GenBank/DDBJ whole genome shotgun (WGS) entry which is preliminary data.</text>
</comment>
<dbReference type="InterPro" id="IPR012318">
    <property type="entry name" value="HTH_CRP"/>
</dbReference>
<dbReference type="SMART" id="SM00419">
    <property type="entry name" value="HTH_CRP"/>
    <property type="match status" value="1"/>
</dbReference>
<protein>
    <submittedName>
        <fullName evidence="5">cAMP-binding protein</fullName>
    </submittedName>
</protein>
<gene>
    <name evidence="5" type="ORF">CLIT_2c03120</name>
</gene>
<dbReference type="SUPFAM" id="SSF46785">
    <property type="entry name" value="Winged helix' DNA-binding domain"/>
    <property type="match status" value="1"/>
</dbReference>
<evidence type="ECO:0000313" key="5">
    <source>
        <dbReference type="EMBL" id="KDR96706.1"/>
    </source>
</evidence>
<evidence type="ECO:0000256" key="2">
    <source>
        <dbReference type="ARBA" id="ARBA00023125"/>
    </source>
</evidence>
<dbReference type="OrthoDB" id="1706474at2"/>
<reference evidence="5 6" key="1">
    <citation type="submission" date="2014-03" db="EMBL/GenBank/DDBJ databases">
        <title>Genome sequence of Clostridium litorale W6, DSM 5388.</title>
        <authorList>
            <person name="Poehlein A."/>
            <person name="Jagirdar A."/>
            <person name="Khonsari B."/>
            <person name="Chibani C.M."/>
            <person name="Gutierrez Gutierrez D.A."/>
            <person name="Davydova E."/>
            <person name="Alghaithi H.S."/>
            <person name="Nair K.P."/>
            <person name="Dhamotharan K."/>
            <person name="Chandran L."/>
            <person name="G W."/>
            <person name="Daniel R."/>
        </authorList>
    </citation>
    <scope>NUCLEOTIDE SEQUENCE [LARGE SCALE GENOMIC DNA]</scope>
    <source>
        <strain evidence="5 6">W6</strain>
    </source>
</reference>
<keyword evidence="6" id="KW-1185">Reference proteome</keyword>
<dbReference type="EMBL" id="JJMM01000002">
    <property type="protein sequence ID" value="KDR96706.1"/>
    <property type="molecule type" value="Genomic_DNA"/>
</dbReference>
<dbReference type="InterPro" id="IPR036388">
    <property type="entry name" value="WH-like_DNA-bd_sf"/>
</dbReference>
<dbReference type="STRING" id="1121324.CLIT_2c03120"/>
<evidence type="ECO:0000259" key="4">
    <source>
        <dbReference type="PROSITE" id="PS51063"/>
    </source>
</evidence>
<evidence type="ECO:0000313" key="6">
    <source>
        <dbReference type="Proteomes" id="UP000027946"/>
    </source>
</evidence>
<evidence type="ECO:0000256" key="3">
    <source>
        <dbReference type="ARBA" id="ARBA00023163"/>
    </source>
</evidence>
<dbReference type="Proteomes" id="UP000027946">
    <property type="component" value="Unassembled WGS sequence"/>
</dbReference>
<keyword evidence="3" id="KW-0804">Transcription</keyword>
<name>A0A069RI78_PEPLI</name>
<dbReference type="Pfam" id="PF00027">
    <property type="entry name" value="cNMP_binding"/>
    <property type="match status" value="1"/>
</dbReference>
<dbReference type="SUPFAM" id="SSF51206">
    <property type="entry name" value="cAMP-binding domain-like"/>
    <property type="match status" value="1"/>
</dbReference>
<dbReference type="RefSeq" id="WP_052635878.1">
    <property type="nucleotide sequence ID" value="NZ_FSRH01000001.1"/>
</dbReference>
<dbReference type="eggNOG" id="COG0664">
    <property type="taxonomic scope" value="Bacteria"/>
</dbReference>
<dbReference type="PROSITE" id="PS51063">
    <property type="entry name" value="HTH_CRP_2"/>
    <property type="match status" value="1"/>
</dbReference>
<dbReference type="AlphaFoldDB" id="A0A069RI78"/>
<sequence length="217" mass="24098">MMESAPIPSVKAIDLFPDSIVTEWTIAGKEISFEKGALISTHRISTEIALIIKSGIANAYQLHVDGKECILGLVSPGEFTDVFNIFDSKESDVLCRALTDVTVTAVPKKRIKEAVKQNTNLATELLGYFSKQYKDVINILSHVAYGKVEERLIFLMEKLADPYSADSNWQPIPSVITHKDIAGMIASTRETVTALIGKLINSGILRQHENRLWIRVK</sequence>
<dbReference type="InterPro" id="IPR000595">
    <property type="entry name" value="cNMP-bd_dom"/>
</dbReference>
<dbReference type="InterPro" id="IPR018490">
    <property type="entry name" value="cNMP-bd_dom_sf"/>
</dbReference>